<dbReference type="PANTHER" id="PTHR32063:SF18">
    <property type="entry name" value="CATION EFFLUX SYSTEM PROTEIN"/>
    <property type="match status" value="1"/>
</dbReference>
<name>A0A2X3J5W6_9ENTR</name>
<evidence type="ECO:0000256" key="1">
    <source>
        <dbReference type="ARBA" id="ARBA00022692"/>
    </source>
</evidence>
<dbReference type="Gene3D" id="3.30.70.1430">
    <property type="entry name" value="Multidrug efflux transporter AcrB pore domain"/>
    <property type="match status" value="1"/>
</dbReference>
<organism evidence="4 5">
    <name type="scientific">Cedecea neteri</name>
    <dbReference type="NCBI Taxonomy" id="158822"/>
    <lineage>
        <taxon>Bacteria</taxon>
        <taxon>Pseudomonadati</taxon>
        <taxon>Pseudomonadota</taxon>
        <taxon>Gammaproteobacteria</taxon>
        <taxon>Enterobacterales</taxon>
        <taxon>Enterobacteriaceae</taxon>
        <taxon>Cedecea</taxon>
    </lineage>
</organism>
<dbReference type="AlphaFoldDB" id="A0A2X3J5W6"/>
<proteinExistence type="predicted"/>
<keyword evidence="3" id="KW-0472">Membrane</keyword>
<dbReference type="GO" id="GO:0005886">
    <property type="term" value="C:plasma membrane"/>
    <property type="evidence" value="ECO:0007669"/>
    <property type="project" value="TreeGrafter"/>
</dbReference>
<evidence type="ECO:0000256" key="3">
    <source>
        <dbReference type="SAM" id="Phobius"/>
    </source>
</evidence>
<gene>
    <name evidence="4" type="primary">swrC_1</name>
    <name evidence="4" type="ORF">NCTC12120_04591</name>
</gene>
<dbReference type="InterPro" id="IPR027463">
    <property type="entry name" value="AcrB_DN_DC_subdom"/>
</dbReference>
<reference evidence="4 5" key="1">
    <citation type="submission" date="2018-06" db="EMBL/GenBank/DDBJ databases">
        <authorList>
            <consortium name="Pathogen Informatics"/>
            <person name="Doyle S."/>
        </authorList>
    </citation>
    <scope>NUCLEOTIDE SEQUENCE [LARGE SCALE GENOMIC DNA]</scope>
    <source>
        <strain evidence="4 5">NCTC12120</strain>
    </source>
</reference>
<feature type="transmembrane region" description="Helical" evidence="3">
    <location>
        <begin position="12"/>
        <end position="33"/>
    </location>
</feature>
<protein>
    <submittedName>
        <fullName evidence="4">Swarming motility protein SwrC</fullName>
    </submittedName>
</protein>
<dbReference type="InterPro" id="IPR001036">
    <property type="entry name" value="Acrflvin-R"/>
</dbReference>
<dbReference type="SUPFAM" id="SSF82693">
    <property type="entry name" value="Multidrug efflux transporter AcrB pore domain, PN1, PN2, PC1 and PC2 subdomains"/>
    <property type="match status" value="2"/>
</dbReference>
<dbReference type="EMBL" id="UAVU01000008">
    <property type="protein sequence ID" value="SQC91433.1"/>
    <property type="molecule type" value="Genomic_DNA"/>
</dbReference>
<dbReference type="Gene3D" id="3.30.2090.10">
    <property type="entry name" value="Multidrug efflux transporter AcrB TolC docking domain, DN and DC subdomains"/>
    <property type="match status" value="1"/>
</dbReference>
<dbReference type="PANTHER" id="PTHR32063">
    <property type="match status" value="1"/>
</dbReference>
<keyword evidence="2 3" id="KW-1133">Transmembrane helix</keyword>
<keyword evidence="1 3" id="KW-0812">Transmembrane</keyword>
<evidence type="ECO:0000313" key="4">
    <source>
        <dbReference type="EMBL" id="SQC91433.1"/>
    </source>
</evidence>
<dbReference type="Pfam" id="PF00873">
    <property type="entry name" value="ACR_tran"/>
    <property type="match status" value="1"/>
</dbReference>
<dbReference type="Proteomes" id="UP000251197">
    <property type="component" value="Unassembled WGS sequence"/>
</dbReference>
<dbReference type="Gene3D" id="3.30.70.1320">
    <property type="entry name" value="Multidrug efflux transporter AcrB pore domain like"/>
    <property type="match status" value="1"/>
</dbReference>
<dbReference type="GO" id="GO:0042910">
    <property type="term" value="F:xenobiotic transmembrane transporter activity"/>
    <property type="evidence" value="ECO:0007669"/>
    <property type="project" value="TreeGrafter"/>
</dbReference>
<accession>A0A2X3J5W6</accession>
<evidence type="ECO:0000313" key="5">
    <source>
        <dbReference type="Proteomes" id="UP000251197"/>
    </source>
</evidence>
<sequence length="256" mass="28088">MDISRQFINNPIRVWLTILMLGIGGIFALLNIGRLEDPAFTIKTAVVITYYPGASAQQVEEEVTLPLENALQQLPYLDNVSSISSNGLSQITVNIASRYHSNELPQIWDELRRRVGDASRQFPPGVVPPFVNDDFGDVFGFFFSISGDEFNNPELVRYAEQLRRELILVPGVAKVAIGGAISQQVNIDISLVKMAARGITLNTLSAQLSRLNVVSNAGEITSGTESIRLTPLVSSIISMNWRISLSRLQAPGRPHG</sequence>
<evidence type="ECO:0000256" key="2">
    <source>
        <dbReference type="ARBA" id="ARBA00022989"/>
    </source>
</evidence>
<dbReference type="Gene3D" id="1.20.1640.10">
    <property type="entry name" value="Multidrug efflux transporter AcrB transmembrane domain"/>
    <property type="match status" value="1"/>
</dbReference>